<dbReference type="EMBL" id="BGPR01165198">
    <property type="protein sequence ID" value="GBM10558.1"/>
    <property type="molecule type" value="Genomic_DNA"/>
</dbReference>
<evidence type="ECO:0000313" key="6">
    <source>
        <dbReference type="Proteomes" id="UP000499080"/>
    </source>
</evidence>
<keyword evidence="6" id="KW-1185">Reference proteome</keyword>
<sequence length="343" mass="39607">MTSWLKGFRHMSFALPMVWREPKNYSTDCYFCLTGISGITSHSIHTVVYPKLPSAIRPVTHRSELSIPKPTETWSLDDNDDIVSDSVVVKEAEDDQVPMYADVQTSTMASRLKEWNLLEKETKVCSFRKWQRDFQDFFSRDGDVIFCNDVDSLFKALGLQHKNQEWRLFIDSSNVSLKAALLHNADLKVIAVLVELQAGYTKFYCFLCQWNSRDRKNHYIRKVWPKRQFLIPGVKNVEDEPLVASEKIILPPLHIKLGFMKNFVKEMDCGRSGFQYLRLNSPKVSEAKFKEGVFFGPQIRRLMKDPVFESKLTEKEAAAWTSEGVSKKLPRKSQSGKLQANHQ</sequence>
<dbReference type="PANTHER" id="PTHR46114">
    <property type="entry name" value="APPLE DOMAIN-CONTAINING PROTEIN"/>
    <property type="match status" value="1"/>
</dbReference>
<dbReference type="EMBL" id="BGPR01165206">
    <property type="protein sequence ID" value="GBM10590.1"/>
    <property type="molecule type" value="Genomic_DNA"/>
</dbReference>
<dbReference type="Proteomes" id="UP000499080">
    <property type="component" value="Unassembled WGS sequence"/>
</dbReference>
<dbReference type="EMBL" id="BGPR01165216">
    <property type="protein sequence ID" value="GBM10629.1"/>
    <property type="molecule type" value="Genomic_DNA"/>
</dbReference>
<evidence type="ECO:0000313" key="5">
    <source>
        <dbReference type="EMBL" id="GBM10629.1"/>
    </source>
</evidence>
<proteinExistence type="predicted"/>
<feature type="compositionally biased region" description="Polar residues" evidence="1">
    <location>
        <begin position="332"/>
        <end position="343"/>
    </location>
</feature>
<dbReference type="PANTHER" id="PTHR46114:SF1">
    <property type="entry name" value="ZAD DOMAIN-CONTAINING PROTEIN"/>
    <property type="match status" value="1"/>
</dbReference>
<accession>A0A4Y2D2V0</accession>
<gene>
    <name evidence="2" type="ORF">AVEN_115699_1</name>
    <name evidence="3" type="ORF">AVEN_127281_1</name>
    <name evidence="4" type="ORF">AVEN_152506_1</name>
    <name evidence="5" type="ORF">AVEN_220082_1</name>
</gene>
<evidence type="ECO:0000313" key="3">
    <source>
        <dbReference type="EMBL" id="GBM10574.1"/>
    </source>
</evidence>
<name>A0A4Y2D2V0_ARAVE</name>
<evidence type="ECO:0000256" key="1">
    <source>
        <dbReference type="SAM" id="MobiDB-lite"/>
    </source>
</evidence>
<protein>
    <submittedName>
        <fullName evidence="5">Uncharacterized protein</fullName>
    </submittedName>
</protein>
<organism evidence="5 6">
    <name type="scientific">Araneus ventricosus</name>
    <name type="common">Orbweaver spider</name>
    <name type="synonym">Epeira ventricosa</name>
    <dbReference type="NCBI Taxonomy" id="182803"/>
    <lineage>
        <taxon>Eukaryota</taxon>
        <taxon>Metazoa</taxon>
        <taxon>Ecdysozoa</taxon>
        <taxon>Arthropoda</taxon>
        <taxon>Chelicerata</taxon>
        <taxon>Arachnida</taxon>
        <taxon>Araneae</taxon>
        <taxon>Araneomorphae</taxon>
        <taxon>Entelegynae</taxon>
        <taxon>Araneoidea</taxon>
        <taxon>Araneidae</taxon>
        <taxon>Araneus</taxon>
    </lineage>
</organism>
<reference evidence="5 6" key="1">
    <citation type="journal article" date="2019" name="Sci. Rep.">
        <title>Orb-weaving spider Araneus ventricosus genome elucidates the spidroin gene catalogue.</title>
        <authorList>
            <person name="Kono N."/>
            <person name="Nakamura H."/>
            <person name="Ohtoshi R."/>
            <person name="Moran D.A.P."/>
            <person name="Shinohara A."/>
            <person name="Yoshida Y."/>
            <person name="Fujiwara M."/>
            <person name="Mori M."/>
            <person name="Tomita M."/>
            <person name="Arakawa K."/>
        </authorList>
    </citation>
    <scope>NUCLEOTIDE SEQUENCE [LARGE SCALE GENOMIC DNA]</scope>
</reference>
<dbReference type="OrthoDB" id="8063408at2759"/>
<evidence type="ECO:0000313" key="2">
    <source>
        <dbReference type="EMBL" id="GBM10558.1"/>
    </source>
</evidence>
<evidence type="ECO:0000313" key="4">
    <source>
        <dbReference type="EMBL" id="GBM10590.1"/>
    </source>
</evidence>
<comment type="caution">
    <text evidence="5">The sequence shown here is derived from an EMBL/GenBank/DDBJ whole genome shotgun (WGS) entry which is preliminary data.</text>
</comment>
<feature type="region of interest" description="Disordered" evidence="1">
    <location>
        <begin position="318"/>
        <end position="343"/>
    </location>
</feature>
<dbReference type="EMBL" id="BGPR01165202">
    <property type="protein sequence ID" value="GBM10574.1"/>
    <property type="molecule type" value="Genomic_DNA"/>
</dbReference>
<dbReference type="AlphaFoldDB" id="A0A4Y2D2V0"/>